<feature type="transmembrane region" description="Helical" evidence="2">
    <location>
        <begin position="335"/>
        <end position="357"/>
    </location>
</feature>
<keyword evidence="4" id="KW-1185">Reference proteome</keyword>
<feature type="compositionally biased region" description="Polar residues" evidence="1">
    <location>
        <begin position="269"/>
        <end position="281"/>
    </location>
</feature>
<reference evidence="3 4" key="1">
    <citation type="journal article" date="2024" name="Nat. Commun.">
        <title>Phylogenomics reveals the evolutionary origins of lichenization in chlorophyte algae.</title>
        <authorList>
            <person name="Puginier C."/>
            <person name="Libourel C."/>
            <person name="Otte J."/>
            <person name="Skaloud P."/>
            <person name="Haon M."/>
            <person name="Grisel S."/>
            <person name="Petersen M."/>
            <person name="Berrin J.G."/>
            <person name="Delaux P.M."/>
            <person name="Dal Grande F."/>
            <person name="Keller J."/>
        </authorList>
    </citation>
    <scope>NUCLEOTIDE SEQUENCE [LARGE SCALE GENOMIC DNA]</scope>
    <source>
        <strain evidence="3 4">SAG 2043</strain>
    </source>
</reference>
<feature type="transmembrane region" description="Helical" evidence="2">
    <location>
        <begin position="87"/>
        <end position="112"/>
    </location>
</feature>
<evidence type="ECO:0000256" key="1">
    <source>
        <dbReference type="SAM" id="MobiDB-lite"/>
    </source>
</evidence>
<gene>
    <name evidence="3" type="ORF">WJX72_005268</name>
</gene>
<proteinExistence type="predicted"/>
<comment type="caution">
    <text evidence="3">The sequence shown here is derived from an EMBL/GenBank/DDBJ whole genome shotgun (WGS) entry which is preliminary data.</text>
</comment>
<evidence type="ECO:0000313" key="3">
    <source>
        <dbReference type="EMBL" id="KAK9820029.1"/>
    </source>
</evidence>
<keyword evidence="2" id="KW-0812">Transmembrane</keyword>
<feature type="region of interest" description="Disordered" evidence="1">
    <location>
        <begin position="227"/>
        <end position="283"/>
    </location>
</feature>
<dbReference type="EMBL" id="JALJOR010000003">
    <property type="protein sequence ID" value="KAK9820029.1"/>
    <property type="molecule type" value="Genomic_DNA"/>
</dbReference>
<organism evidence="3 4">
    <name type="scientific">[Myrmecia] bisecta</name>
    <dbReference type="NCBI Taxonomy" id="41462"/>
    <lineage>
        <taxon>Eukaryota</taxon>
        <taxon>Viridiplantae</taxon>
        <taxon>Chlorophyta</taxon>
        <taxon>core chlorophytes</taxon>
        <taxon>Trebouxiophyceae</taxon>
        <taxon>Trebouxiales</taxon>
        <taxon>Trebouxiaceae</taxon>
        <taxon>Myrmecia</taxon>
    </lineage>
</organism>
<evidence type="ECO:0000313" key="4">
    <source>
        <dbReference type="Proteomes" id="UP001489004"/>
    </source>
</evidence>
<protein>
    <recommendedName>
        <fullName evidence="5">Integral membrane protein</fullName>
    </recommendedName>
</protein>
<evidence type="ECO:0000256" key="2">
    <source>
        <dbReference type="SAM" id="Phobius"/>
    </source>
</evidence>
<sequence length="433" mass="47672">MSSKDLRIAHAGGKLHLAHGWQTTETGTPLHSWFNATHARLRHKEHGIEVLWSSRAHRKGRYPHLAGKDKAQKAKFPRLWGWEFNNISWWVAQLFLWGSVAWVINGFFSFLWLSDEHLVTYGVGYTALVGGTLFEVGAILAVFEALNPGRGVAFGYEVHKLLTGERRFTALPRQARPPGHGGPVKVHVHHAASYAALDGAGQSRGLLGSVWHSLCGGNSCGNTAAEDGGAPSGDLEAGRPGAANNAAGTALQAQHNGQREADGAEAVSTAPSGPGQESPQKWSWWPRGSHKWHDLAFLAAIIQLTGATLFQWSVIMGVPGVLPTESQDTYIAWDITYWGPQVVGAWGFIISSAVFMLECQTKWYLPNPLNLGWQVGFWNFIGAWGFEFSGLFGIWAEPYERYQKWGTEFSTFWGGWAFLIGSYIQLVETLNKH</sequence>
<dbReference type="Proteomes" id="UP001489004">
    <property type="component" value="Unassembled WGS sequence"/>
</dbReference>
<feature type="transmembrane region" description="Helical" evidence="2">
    <location>
        <begin position="118"/>
        <end position="143"/>
    </location>
</feature>
<feature type="compositionally biased region" description="Low complexity" evidence="1">
    <location>
        <begin position="238"/>
        <end position="253"/>
    </location>
</feature>
<accession>A0AAW1QF40</accession>
<keyword evidence="2" id="KW-1133">Transmembrane helix</keyword>
<feature type="transmembrane region" description="Helical" evidence="2">
    <location>
        <begin position="377"/>
        <end position="396"/>
    </location>
</feature>
<evidence type="ECO:0008006" key="5">
    <source>
        <dbReference type="Google" id="ProtNLM"/>
    </source>
</evidence>
<keyword evidence="2" id="KW-0472">Membrane</keyword>
<feature type="transmembrane region" description="Helical" evidence="2">
    <location>
        <begin position="411"/>
        <end position="430"/>
    </location>
</feature>
<dbReference type="AlphaFoldDB" id="A0AAW1QF40"/>
<name>A0AAW1QF40_9CHLO</name>
<feature type="transmembrane region" description="Helical" evidence="2">
    <location>
        <begin position="295"/>
        <end position="315"/>
    </location>
</feature>